<dbReference type="EMBL" id="LYDR01000039">
    <property type="protein sequence ID" value="ODA34817.1"/>
    <property type="molecule type" value="Genomic_DNA"/>
</dbReference>
<protein>
    <submittedName>
        <fullName evidence="1">Uncharacterized protein</fullName>
    </submittedName>
</protein>
<sequence length="165" mass="18686">MRNDTAHSRVCILPLIFLQLTVDQSGHFSLITNREAIARAQSVISIDRRHCSTRLFPKLQVRIMNNLRGSLPSRTGWRARHALLLGCTLLGLTLVGCTMTEMKRALYYDPEAKDENAMNGVESDKWGFVGQQGRGSKALEDERDPLKNLLMSKEARDIERNLGYK</sequence>
<organism evidence="1 2">
    <name type="scientific">Planctopirus hydrillae</name>
    <dbReference type="NCBI Taxonomy" id="1841610"/>
    <lineage>
        <taxon>Bacteria</taxon>
        <taxon>Pseudomonadati</taxon>
        <taxon>Planctomycetota</taxon>
        <taxon>Planctomycetia</taxon>
        <taxon>Planctomycetales</taxon>
        <taxon>Planctomycetaceae</taxon>
        <taxon>Planctopirus</taxon>
    </lineage>
</organism>
<evidence type="ECO:0000313" key="2">
    <source>
        <dbReference type="Proteomes" id="UP000094828"/>
    </source>
</evidence>
<comment type="caution">
    <text evidence="1">The sequence shown here is derived from an EMBL/GenBank/DDBJ whole genome shotgun (WGS) entry which is preliminary data.</text>
</comment>
<accession>A0A1C3ENI7</accession>
<dbReference type="Proteomes" id="UP000094828">
    <property type="component" value="Unassembled WGS sequence"/>
</dbReference>
<keyword evidence="2" id="KW-1185">Reference proteome</keyword>
<dbReference type="AlphaFoldDB" id="A0A1C3ENI7"/>
<evidence type="ECO:0000313" key="1">
    <source>
        <dbReference type="EMBL" id="ODA34817.1"/>
    </source>
</evidence>
<reference evidence="1 2" key="1">
    <citation type="submission" date="2016-05" db="EMBL/GenBank/DDBJ databases">
        <title>Genomic and physiological characterization of Planctopirus sp. isolated from fresh water lake.</title>
        <authorList>
            <person name="Subhash Y."/>
            <person name="Ramana C."/>
        </authorList>
    </citation>
    <scope>NUCLEOTIDE SEQUENCE [LARGE SCALE GENOMIC DNA]</scope>
    <source>
        <strain evidence="1 2">JC280</strain>
    </source>
</reference>
<gene>
    <name evidence="1" type="ORF">A6X21_03945</name>
</gene>
<name>A0A1C3ENI7_9PLAN</name>
<proteinExistence type="predicted"/>
<dbReference type="STRING" id="1841610.A6X21_03945"/>